<dbReference type="Proteomes" id="UP000245884">
    <property type="component" value="Unassembled WGS sequence"/>
</dbReference>
<proteinExistence type="predicted"/>
<reference evidence="2 3" key="1">
    <citation type="journal article" date="2018" name="Mol. Biol. Evol.">
        <title>Broad Genomic Sampling Reveals a Smut Pathogenic Ancestry of the Fungal Clade Ustilaginomycotina.</title>
        <authorList>
            <person name="Kijpornyongpan T."/>
            <person name="Mondo S.J."/>
            <person name="Barry K."/>
            <person name="Sandor L."/>
            <person name="Lee J."/>
            <person name="Lipzen A."/>
            <person name="Pangilinan J."/>
            <person name="LaButti K."/>
            <person name="Hainaut M."/>
            <person name="Henrissat B."/>
            <person name="Grigoriev I.V."/>
            <person name="Spatafora J.W."/>
            <person name="Aime M.C."/>
        </authorList>
    </citation>
    <scope>NUCLEOTIDE SEQUENCE [LARGE SCALE GENOMIC DNA]</scope>
    <source>
        <strain evidence="2 3">MCA 5214</strain>
    </source>
</reference>
<feature type="compositionally biased region" description="Basic and acidic residues" evidence="1">
    <location>
        <begin position="103"/>
        <end position="120"/>
    </location>
</feature>
<protein>
    <submittedName>
        <fullName evidence="2">Uncharacterized protein</fullName>
    </submittedName>
</protein>
<dbReference type="GeneID" id="37027259"/>
<evidence type="ECO:0000313" key="3">
    <source>
        <dbReference type="Proteomes" id="UP000245884"/>
    </source>
</evidence>
<dbReference type="EMBL" id="KZ819663">
    <property type="protein sequence ID" value="PWN29478.1"/>
    <property type="molecule type" value="Genomic_DNA"/>
</dbReference>
<evidence type="ECO:0000256" key="1">
    <source>
        <dbReference type="SAM" id="MobiDB-lite"/>
    </source>
</evidence>
<dbReference type="AlphaFoldDB" id="A0A316UXH3"/>
<dbReference type="RefSeq" id="XP_025364090.1">
    <property type="nucleotide sequence ID" value="XM_025505436.1"/>
</dbReference>
<evidence type="ECO:0000313" key="2">
    <source>
        <dbReference type="EMBL" id="PWN29478.1"/>
    </source>
</evidence>
<gene>
    <name evidence="2" type="ORF">BDZ90DRAFT_230351</name>
</gene>
<keyword evidence="3" id="KW-1185">Reference proteome</keyword>
<accession>A0A316UXH3</accession>
<organism evidence="2 3">
    <name type="scientific">Jaminaea rosea</name>
    <dbReference type="NCBI Taxonomy" id="1569628"/>
    <lineage>
        <taxon>Eukaryota</taxon>
        <taxon>Fungi</taxon>
        <taxon>Dikarya</taxon>
        <taxon>Basidiomycota</taxon>
        <taxon>Ustilaginomycotina</taxon>
        <taxon>Exobasidiomycetes</taxon>
        <taxon>Microstromatales</taxon>
        <taxon>Microstromatales incertae sedis</taxon>
        <taxon>Jaminaea</taxon>
    </lineage>
</organism>
<name>A0A316UXH3_9BASI</name>
<feature type="region of interest" description="Disordered" evidence="1">
    <location>
        <begin position="103"/>
        <end position="158"/>
    </location>
</feature>
<sequence length="158" mass="17069">MSSEDHLETRGQMIGRSIALGSTTAGTIVSDRSDTPASLIPLVIIRRDGSAVTPAGVTRRLEDEGGLSLLQLRLEEERHRSRARQHEDEIMAGICQPGFFASREEEAQRRSLRSSRDSRARPASGGSGAVMGSSCANEASSIVKPTQAAARDQNCHRR</sequence>